<keyword evidence="6" id="KW-1185">Reference proteome</keyword>
<feature type="compositionally biased region" description="Basic and acidic residues" evidence="3">
    <location>
        <begin position="83"/>
        <end position="95"/>
    </location>
</feature>
<reference evidence="5 6" key="2">
    <citation type="journal article" date="2017" name="Nature">
        <title>The Apostasia genome and the evolution of orchids.</title>
        <authorList>
            <person name="Zhang G.Q."/>
            <person name="Liu K.W."/>
            <person name="Li Z."/>
            <person name="Lohaus R."/>
            <person name="Hsiao Y.Y."/>
            <person name="Niu S.C."/>
            <person name="Wang J.Y."/>
            <person name="Lin Y.C."/>
            <person name="Xu Q."/>
            <person name="Chen L.J."/>
            <person name="Yoshida K."/>
            <person name="Fujiwara S."/>
            <person name="Wang Z.W."/>
            <person name="Zhang Y.Q."/>
            <person name="Mitsuda N."/>
            <person name="Wang M."/>
            <person name="Liu G.H."/>
            <person name="Pecoraro L."/>
            <person name="Huang H.X."/>
            <person name="Xiao X.J."/>
            <person name="Lin M."/>
            <person name="Wu X.Y."/>
            <person name="Wu W.L."/>
            <person name="Chen Y.Y."/>
            <person name="Chang S.B."/>
            <person name="Sakamoto S."/>
            <person name="Ohme-Takagi M."/>
            <person name="Yagi M."/>
            <person name="Zeng S.J."/>
            <person name="Shen C.Y."/>
            <person name="Yeh C.M."/>
            <person name="Luo Y.B."/>
            <person name="Tsai W.C."/>
            <person name="Van de Peer Y."/>
            <person name="Liu Z.J."/>
        </authorList>
    </citation>
    <scope>NUCLEOTIDE SEQUENCE [LARGE SCALE GENOMIC DNA]</scope>
    <source>
        <tissue evidence="5">The whole plant</tissue>
    </source>
</reference>
<evidence type="ECO:0000313" key="5">
    <source>
        <dbReference type="EMBL" id="PKU75347.1"/>
    </source>
</evidence>
<feature type="region of interest" description="Disordered" evidence="3">
    <location>
        <begin position="435"/>
        <end position="479"/>
    </location>
</feature>
<name>A0A2I0WI65_9ASPA</name>
<dbReference type="InterPro" id="IPR012677">
    <property type="entry name" value="Nucleotide-bd_a/b_plait_sf"/>
</dbReference>
<feature type="domain" description="RRM" evidence="4">
    <location>
        <begin position="192"/>
        <end position="274"/>
    </location>
</feature>
<evidence type="ECO:0000256" key="2">
    <source>
        <dbReference type="PROSITE-ProRule" id="PRU00176"/>
    </source>
</evidence>
<dbReference type="SUPFAM" id="SSF54928">
    <property type="entry name" value="RNA-binding domain, RBD"/>
    <property type="match status" value="2"/>
</dbReference>
<evidence type="ECO:0000256" key="3">
    <source>
        <dbReference type="SAM" id="MobiDB-lite"/>
    </source>
</evidence>
<proteinExistence type="predicted"/>
<dbReference type="OrthoDB" id="3800936at2759"/>
<feature type="compositionally biased region" description="Basic and acidic residues" evidence="3">
    <location>
        <begin position="463"/>
        <end position="472"/>
    </location>
</feature>
<dbReference type="InterPro" id="IPR000504">
    <property type="entry name" value="RRM_dom"/>
</dbReference>
<reference evidence="5 6" key="1">
    <citation type="journal article" date="2016" name="Sci. Rep.">
        <title>The Dendrobium catenatum Lindl. genome sequence provides insights into polysaccharide synthase, floral development and adaptive evolution.</title>
        <authorList>
            <person name="Zhang G.Q."/>
            <person name="Xu Q."/>
            <person name="Bian C."/>
            <person name="Tsai W.C."/>
            <person name="Yeh C.M."/>
            <person name="Liu K.W."/>
            <person name="Yoshida K."/>
            <person name="Zhang L.S."/>
            <person name="Chang S.B."/>
            <person name="Chen F."/>
            <person name="Shi Y."/>
            <person name="Su Y.Y."/>
            <person name="Zhang Y.Q."/>
            <person name="Chen L.J."/>
            <person name="Yin Y."/>
            <person name="Lin M."/>
            <person name="Huang H."/>
            <person name="Deng H."/>
            <person name="Wang Z.W."/>
            <person name="Zhu S.L."/>
            <person name="Zhao X."/>
            <person name="Deng C."/>
            <person name="Niu S.C."/>
            <person name="Huang J."/>
            <person name="Wang M."/>
            <person name="Liu G.H."/>
            <person name="Yang H.J."/>
            <person name="Xiao X.J."/>
            <person name="Hsiao Y.Y."/>
            <person name="Wu W.L."/>
            <person name="Chen Y.Y."/>
            <person name="Mitsuda N."/>
            <person name="Ohme-Takagi M."/>
            <person name="Luo Y.B."/>
            <person name="Van de Peer Y."/>
            <person name="Liu Z.J."/>
        </authorList>
    </citation>
    <scope>NUCLEOTIDE SEQUENCE [LARGE SCALE GENOMIC DNA]</scope>
    <source>
        <tissue evidence="5">The whole plant</tissue>
    </source>
</reference>
<dbReference type="STRING" id="906689.A0A2I0WI65"/>
<dbReference type="PANTHER" id="PTHR21245">
    <property type="entry name" value="HETEROGENEOUS NUCLEAR RIBONUCLEOPROTEIN"/>
    <property type="match status" value="1"/>
</dbReference>
<dbReference type="EMBL" id="KZ502614">
    <property type="protein sequence ID" value="PKU75347.1"/>
    <property type="molecule type" value="Genomic_DNA"/>
</dbReference>
<dbReference type="SMART" id="SM00361">
    <property type="entry name" value="RRM_1"/>
    <property type="match status" value="1"/>
</dbReference>
<feature type="region of interest" description="Disordered" evidence="3">
    <location>
        <begin position="361"/>
        <end position="381"/>
    </location>
</feature>
<dbReference type="PROSITE" id="PS50102">
    <property type="entry name" value="RRM"/>
    <property type="match status" value="3"/>
</dbReference>
<dbReference type="Pfam" id="PF00076">
    <property type="entry name" value="RRM_1"/>
    <property type="match status" value="3"/>
</dbReference>
<organism evidence="5 6">
    <name type="scientific">Dendrobium catenatum</name>
    <dbReference type="NCBI Taxonomy" id="906689"/>
    <lineage>
        <taxon>Eukaryota</taxon>
        <taxon>Viridiplantae</taxon>
        <taxon>Streptophyta</taxon>
        <taxon>Embryophyta</taxon>
        <taxon>Tracheophyta</taxon>
        <taxon>Spermatophyta</taxon>
        <taxon>Magnoliopsida</taxon>
        <taxon>Liliopsida</taxon>
        <taxon>Asparagales</taxon>
        <taxon>Orchidaceae</taxon>
        <taxon>Epidendroideae</taxon>
        <taxon>Malaxideae</taxon>
        <taxon>Dendrobiinae</taxon>
        <taxon>Dendrobium</taxon>
    </lineage>
</organism>
<dbReference type="AlphaFoldDB" id="A0A2I0WI65"/>
<feature type="compositionally biased region" description="Polar residues" evidence="3">
    <location>
        <begin position="73"/>
        <end position="82"/>
    </location>
</feature>
<protein>
    <submittedName>
        <fullName evidence="5">Polyadenylate-binding protein 2</fullName>
    </submittedName>
</protein>
<feature type="domain" description="RRM" evidence="4">
    <location>
        <begin position="112"/>
        <end position="190"/>
    </location>
</feature>
<evidence type="ECO:0000256" key="1">
    <source>
        <dbReference type="ARBA" id="ARBA00022884"/>
    </source>
</evidence>
<keyword evidence="1 2" id="KW-0694">RNA-binding</keyword>
<feature type="compositionally biased region" description="Acidic residues" evidence="3">
    <location>
        <begin position="44"/>
        <end position="66"/>
    </location>
</feature>
<feature type="compositionally biased region" description="Basic and acidic residues" evidence="3">
    <location>
        <begin position="365"/>
        <end position="374"/>
    </location>
</feature>
<dbReference type="Proteomes" id="UP000233837">
    <property type="component" value="Unassembled WGS sequence"/>
</dbReference>
<feature type="compositionally biased region" description="Acidic residues" evidence="3">
    <location>
        <begin position="9"/>
        <end position="34"/>
    </location>
</feature>
<dbReference type="InterPro" id="IPR003954">
    <property type="entry name" value="RRM_euk-type"/>
</dbReference>
<gene>
    <name evidence="5" type="primary">PAB2</name>
    <name evidence="5" type="ORF">MA16_Dca016129</name>
</gene>
<feature type="region of interest" description="Disordered" evidence="3">
    <location>
        <begin position="1"/>
        <end position="95"/>
    </location>
</feature>
<sequence>MAEHHASVEADEQIDLDGDNDIEDMMDDEDAGDEDGYRRVRDEYNEEEQNDEYREEEEDHESEGEGDDKVSSSDELNNTSSPLKDEETTKRTIDEEERQKHAELLALPPHGSEVFVGGLPRDVTDEELRDLCESFGEIYEVRLVKDKDKKESKGFAFIVFTTKDAAQMAVEEIQDKDFKGRTLRCSLSQVKHRLFIGNVPKSLAEEELKRILEETGPGVENIECFKDPQNPSRNRGFVFVEYYNNACADYARQKMSRSNFKIDGSTPTVSWADPKNSADASAAAQVKAIYVKNLPESVTSEKLKENFERHGEITKVVLPPAKAGQKRDFGFVHFAERSSALKAVKGTEKYEIDGHTIEVSLAKPQTDKKSESQHKPGLLPSYPALPPYGYSADPYGAYGAGYGATGLRQPMIYGRGPMPAGMRMVPMVLPDGRLGYVLQQPGAQPPPPQAHRRSDRGGGSSDSGDRARDGNRGRRYRPY</sequence>
<evidence type="ECO:0000259" key="4">
    <source>
        <dbReference type="PROSITE" id="PS50102"/>
    </source>
</evidence>
<dbReference type="CDD" id="cd00590">
    <property type="entry name" value="RRM_SF"/>
    <property type="match status" value="1"/>
</dbReference>
<dbReference type="SMART" id="SM00360">
    <property type="entry name" value="RRM"/>
    <property type="match status" value="3"/>
</dbReference>
<dbReference type="Gene3D" id="3.30.70.330">
    <property type="match status" value="3"/>
</dbReference>
<dbReference type="FunFam" id="3.30.70.330:FF:000259">
    <property type="entry name" value="RNA-binding (RRM/RBD/RNP motifs) family protein"/>
    <property type="match status" value="1"/>
</dbReference>
<dbReference type="GO" id="GO:0003723">
    <property type="term" value="F:RNA binding"/>
    <property type="evidence" value="ECO:0007669"/>
    <property type="project" value="UniProtKB-UniRule"/>
</dbReference>
<feature type="domain" description="RRM" evidence="4">
    <location>
        <begin position="287"/>
        <end position="364"/>
    </location>
</feature>
<accession>A0A2I0WI65</accession>
<dbReference type="InterPro" id="IPR035979">
    <property type="entry name" value="RBD_domain_sf"/>
</dbReference>
<evidence type="ECO:0000313" key="6">
    <source>
        <dbReference type="Proteomes" id="UP000233837"/>
    </source>
</evidence>